<feature type="domain" description="Cyclic nucleotide-binding" evidence="1">
    <location>
        <begin position="167"/>
        <end position="270"/>
    </location>
</feature>
<reference evidence="2" key="1">
    <citation type="submission" date="2021-09" db="EMBL/GenBank/DDBJ databases">
        <authorList>
            <consortium name="AG Swart"/>
            <person name="Singh M."/>
            <person name="Singh A."/>
            <person name="Seah K."/>
            <person name="Emmerich C."/>
        </authorList>
    </citation>
    <scope>NUCLEOTIDE SEQUENCE</scope>
    <source>
        <strain evidence="2">ATCC30299</strain>
    </source>
</reference>
<dbReference type="InterPro" id="IPR000595">
    <property type="entry name" value="cNMP-bd_dom"/>
</dbReference>
<accession>A0AAU9J0T2</accession>
<dbReference type="Gene3D" id="2.60.120.10">
    <property type="entry name" value="Jelly Rolls"/>
    <property type="match status" value="2"/>
</dbReference>
<dbReference type="GO" id="GO:0034236">
    <property type="term" value="F:protein kinase A catalytic subunit binding"/>
    <property type="evidence" value="ECO:0007669"/>
    <property type="project" value="TreeGrafter"/>
</dbReference>
<dbReference type="GO" id="GO:0004862">
    <property type="term" value="F:cAMP-dependent protein kinase inhibitor activity"/>
    <property type="evidence" value="ECO:0007669"/>
    <property type="project" value="TreeGrafter"/>
</dbReference>
<dbReference type="Pfam" id="PF00027">
    <property type="entry name" value="cNMP_binding"/>
    <property type="match status" value="2"/>
</dbReference>
<gene>
    <name evidence="2" type="ORF">BSTOLATCC_MIC24026</name>
</gene>
<dbReference type="SMART" id="SM00100">
    <property type="entry name" value="cNMP"/>
    <property type="match status" value="2"/>
</dbReference>
<proteinExistence type="predicted"/>
<keyword evidence="3" id="KW-1185">Reference proteome</keyword>
<dbReference type="GO" id="GO:0005952">
    <property type="term" value="C:cAMP-dependent protein kinase complex"/>
    <property type="evidence" value="ECO:0007669"/>
    <property type="project" value="InterPro"/>
</dbReference>
<dbReference type="PROSITE" id="PS50042">
    <property type="entry name" value="CNMP_BINDING_3"/>
    <property type="match status" value="2"/>
</dbReference>
<dbReference type="InterPro" id="IPR050503">
    <property type="entry name" value="cAMP-dep_PK_reg_su-like"/>
</dbReference>
<evidence type="ECO:0000313" key="3">
    <source>
        <dbReference type="Proteomes" id="UP001162131"/>
    </source>
</evidence>
<dbReference type="PANTHER" id="PTHR11635:SF152">
    <property type="entry name" value="CAMP-DEPENDENT PROTEIN KINASE TYPE I REGULATORY SUBUNIT-RELATED"/>
    <property type="match status" value="1"/>
</dbReference>
<dbReference type="CDD" id="cd00038">
    <property type="entry name" value="CAP_ED"/>
    <property type="match status" value="2"/>
</dbReference>
<dbReference type="SUPFAM" id="SSF51206">
    <property type="entry name" value="cAMP-binding domain-like"/>
    <property type="match status" value="2"/>
</dbReference>
<dbReference type="InterPro" id="IPR014710">
    <property type="entry name" value="RmlC-like_jellyroll"/>
</dbReference>
<dbReference type="AlphaFoldDB" id="A0AAU9J0T2"/>
<dbReference type="EMBL" id="CAJZBQ010000023">
    <property type="protein sequence ID" value="CAG9319474.1"/>
    <property type="molecule type" value="Genomic_DNA"/>
</dbReference>
<dbReference type="GO" id="GO:0030552">
    <property type="term" value="F:cAMP binding"/>
    <property type="evidence" value="ECO:0007669"/>
    <property type="project" value="TreeGrafter"/>
</dbReference>
<evidence type="ECO:0000259" key="1">
    <source>
        <dbReference type="PROSITE" id="PS50042"/>
    </source>
</evidence>
<dbReference type="InterPro" id="IPR018490">
    <property type="entry name" value="cNMP-bd_dom_sf"/>
</dbReference>
<protein>
    <recommendedName>
        <fullName evidence="1">Cyclic nucleotide-binding domain-containing protein</fullName>
    </recommendedName>
</protein>
<dbReference type="PANTHER" id="PTHR11635">
    <property type="entry name" value="CAMP-DEPENDENT PROTEIN KINASE REGULATORY CHAIN"/>
    <property type="match status" value="1"/>
</dbReference>
<name>A0AAU9J0T2_9CILI</name>
<dbReference type="Proteomes" id="UP001162131">
    <property type="component" value="Unassembled WGS sequence"/>
</dbReference>
<sequence length="411" mass="46680">MIKSADKEIDVAINIIEEQPKSQDEFDYVVKVLCQFEGIGDRMKTYHKLHKHQIIRSLQVENVLQGTYLIRKGEIFRKCYVLIQGKLNCYEQNIGGELVYSESVRPGSIIGEFTKKNGQISVSTFVCTTKCTFLTLSTEDYRELLSAEAYSIFHEKITFIEKYFPKVKQVVSSYHRDRIAYSLTSIECSRGCTILSEGENNYDLFFIKNGQLAIVSEYITSGNSELVKLESGNCFGEESALLGIPNKYTIVVCSDTATIYILKKEFLQLIPEDTKEILKNNFSLKEQGRNQLIGFNKKKIKTKPLTPILFTRTFNFSSASSLGKKKLALVAQRYEMDSLYESSGKLNSSSFGIHKRILLQLRNNIQHKSPQAIKTSRSQPSLMFSLNSVSKSFNRRVMTSYGSSSSRGQII</sequence>
<comment type="caution">
    <text evidence="2">The sequence shown here is derived from an EMBL/GenBank/DDBJ whole genome shotgun (WGS) entry which is preliminary data.</text>
</comment>
<organism evidence="2 3">
    <name type="scientific">Blepharisma stoltei</name>
    <dbReference type="NCBI Taxonomy" id="1481888"/>
    <lineage>
        <taxon>Eukaryota</taxon>
        <taxon>Sar</taxon>
        <taxon>Alveolata</taxon>
        <taxon>Ciliophora</taxon>
        <taxon>Postciliodesmatophora</taxon>
        <taxon>Heterotrichea</taxon>
        <taxon>Heterotrichida</taxon>
        <taxon>Blepharismidae</taxon>
        <taxon>Blepharisma</taxon>
    </lineage>
</organism>
<feature type="domain" description="Cyclic nucleotide-binding" evidence="1">
    <location>
        <begin position="42"/>
        <end position="145"/>
    </location>
</feature>
<evidence type="ECO:0000313" key="2">
    <source>
        <dbReference type="EMBL" id="CAG9319474.1"/>
    </source>
</evidence>
<dbReference type="GO" id="GO:0005829">
    <property type="term" value="C:cytosol"/>
    <property type="evidence" value="ECO:0007669"/>
    <property type="project" value="TreeGrafter"/>
</dbReference>